<dbReference type="PANTHER" id="PTHR39176">
    <property type="entry name" value="PERIPLASMIC PROTEIN-RELATED"/>
    <property type="match status" value="1"/>
</dbReference>
<comment type="caution">
    <text evidence="3">The sequence shown here is derived from an EMBL/GenBank/DDBJ whole genome shotgun (WGS) entry which is preliminary data.</text>
</comment>
<dbReference type="PANTHER" id="PTHR39176:SF1">
    <property type="entry name" value="PERIPLASMIC PROTEIN"/>
    <property type="match status" value="1"/>
</dbReference>
<feature type="domain" description="Lysozyme inhibitor LprI-like N-terminal" evidence="2">
    <location>
        <begin position="34"/>
        <end position="134"/>
    </location>
</feature>
<dbReference type="Gene3D" id="1.20.1270.180">
    <property type="match status" value="1"/>
</dbReference>
<sequence>MASQLHLSGCVSLFLLVGSGAATTAFAQDKKVDCTDPQTQMEMTQCAGEDYDKADKDLNVEYQKLRKLLGERDKAADENGKGAVDALVAAQRAWVAYRDANCNLAGFQARGGSMEPQLVASCLAQMSRDRTQELKTLSAQFW</sequence>
<feature type="signal peptide" evidence="1">
    <location>
        <begin position="1"/>
        <end position="27"/>
    </location>
</feature>
<dbReference type="EMBL" id="QDFR01000001">
    <property type="protein sequence ID" value="PVE56997.1"/>
    <property type="molecule type" value="Genomic_DNA"/>
</dbReference>
<accession>A0AA92C6H1</accession>
<gene>
    <name evidence="3" type="ORF">DC430_04405</name>
</gene>
<evidence type="ECO:0000313" key="3">
    <source>
        <dbReference type="EMBL" id="PVE56997.1"/>
    </source>
</evidence>
<proteinExistence type="predicted"/>
<dbReference type="InterPro" id="IPR009739">
    <property type="entry name" value="LprI-like_N"/>
</dbReference>
<organism evidence="3 4">
    <name type="scientific">Rhizobium rhizogenes</name>
    <name type="common">Agrobacterium rhizogenes</name>
    <dbReference type="NCBI Taxonomy" id="359"/>
    <lineage>
        <taxon>Bacteria</taxon>
        <taxon>Pseudomonadati</taxon>
        <taxon>Pseudomonadota</taxon>
        <taxon>Alphaproteobacteria</taxon>
        <taxon>Hyphomicrobiales</taxon>
        <taxon>Rhizobiaceae</taxon>
        <taxon>Rhizobium/Agrobacterium group</taxon>
        <taxon>Rhizobium</taxon>
    </lineage>
</organism>
<dbReference type="Pfam" id="PF07007">
    <property type="entry name" value="LprI"/>
    <property type="match status" value="1"/>
</dbReference>
<feature type="chain" id="PRO_5041696188" evidence="1">
    <location>
        <begin position="28"/>
        <end position="142"/>
    </location>
</feature>
<keyword evidence="1" id="KW-0732">Signal</keyword>
<name>A0AA92C6H1_RHIRH</name>
<dbReference type="Proteomes" id="UP000244335">
    <property type="component" value="Unassembled WGS sequence"/>
</dbReference>
<reference evidence="3 4" key="1">
    <citation type="submission" date="2018-04" db="EMBL/GenBank/DDBJ databases">
        <authorList>
            <person name="Hagen T."/>
        </authorList>
    </citation>
    <scope>NUCLEOTIDE SEQUENCE [LARGE SCALE GENOMIC DNA]</scope>
    <source>
        <strain evidence="3 4">TPD7009</strain>
    </source>
</reference>
<evidence type="ECO:0000313" key="4">
    <source>
        <dbReference type="Proteomes" id="UP000244335"/>
    </source>
</evidence>
<dbReference type="AlphaFoldDB" id="A0AA92C6H1"/>
<evidence type="ECO:0000256" key="1">
    <source>
        <dbReference type="SAM" id="SignalP"/>
    </source>
</evidence>
<protein>
    <submittedName>
        <fullName evidence="3">Urease-associated protein</fullName>
    </submittedName>
</protein>
<evidence type="ECO:0000259" key="2">
    <source>
        <dbReference type="Pfam" id="PF07007"/>
    </source>
</evidence>
<dbReference type="RefSeq" id="WP_116492033.1">
    <property type="nucleotide sequence ID" value="NZ_QDFR01000001.1"/>
</dbReference>